<dbReference type="AlphaFoldDB" id="A0A2K8SIY7"/>
<name>A0A2K8SIY7_9NOSO</name>
<evidence type="ECO:0000313" key="2">
    <source>
        <dbReference type="Proteomes" id="UP000232003"/>
    </source>
</evidence>
<dbReference type="KEGG" id="nfl:COO91_01314"/>
<keyword evidence="2" id="KW-1185">Reference proteome</keyword>
<organism evidence="1 2">
    <name type="scientific">Nostoc flagelliforme CCNUN1</name>
    <dbReference type="NCBI Taxonomy" id="2038116"/>
    <lineage>
        <taxon>Bacteria</taxon>
        <taxon>Bacillati</taxon>
        <taxon>Cyanobacteriota</taxon>
        <taxon>Cyanophyceae</taxon>
        <taxon>Nostocales</taxon>
        <taxon>Nostocaceae</taxon>
        <taxon>Nostoc</taxon>
    </lineage>
</organism>
<reference evidence="1 2" key="1">
    <citation type="submission" date="2017-11" db="EMBL/GenBank/DDBJ databases">
        <title>Complete genome of a free-living desiccation-tolerant cyanobacterium and its photosynthetic adaptation to extreme terrestrial habitat.</title>
        <authorList>
            <person name="Shang J."/>
        </authorList>
    </citation>
    <scope>NUCLEOTIDE SEQUENCE [LARGE SCALE GENOMIC DNA]</scope>
    <source>
        <strain evidence="1 2">CCNUN1</strain>
    </source>
</reference>
<dbReference type="Proteomes" id="UP000232003">
    <property type="component" value="Chromosome"/>
</dbReference>
<dbReference type="RefSeq" id="WP_100897663.1">
    <property type="nucleotide sequence ID" value="NZ_CAWNNC010000001.1"/>
</dbReference>
<dbReference type="EMBL" id="CP024785">
    <property type="protein sequence ID" value="AUB35434.1"/>
    <property type="molecule type" value="Genomic_DNA"/>
</dbReference>
<evidence type="ECO:0000313" key="1">
    <source>
        <dbReference type="EMBL" id="AUB35434.1"/>
    </source>
</evidence>
<protein>
    <submittedName>
        <fullName evidence="1">Uncharacterized protein</fullName>
    </submittedName>
</protein>
<sequence>MNPQETSDLLAALMRQEELLKQLIASINKPKLGLHSEAGSCKIYCNRHNGSLWYTLNNSEASAITQTALTGYLKELKFEKCERRGKEVYKLLITIQADRPYILESGHDTHFAKSVLAAIATLTPQQLYSPITLQPQPGTTDENVLFCRVWVESELVIASYNEETNWREVSKQALAVTKAALEMAF</sequence>
<proteinExistence type="predicted"/>
<dbReference type="OrthoDB" id="492128at2"/>
<accession>A0A2K8SIY7</accession>
<gene>
    <name evidence="1" type="ORF">COO91_01314</name>
</gene>